<keyword evidence="2 3" id="KW-0040">ANK repeat</keyword>
<evidence type="ECO:0000313" key="5">
    <source>
        <dbReference type="EMBL" id="CAF9921566.1"/>
    </source>
</evidence>
<dbReference type="InterPro" id="IPR002110">
    <property type="entry name" value="Ankyrin_rpt"/>
</dbReference>
<sequence>MTASLLYDARQQKSAITRSAVEDLLVSFKTFQNLSWKELLSTSHTKNPPDPFLFPMATTAATQSHSFDSPVWDMESERPIVDGKYNDPVTGEIRKATGCSYYGPPAVDIIVTSIHADTAGCRPGVSWPPTVALDDRFESLALVMTINVSNDWKPKEYFRDEDVPFAPDGSDTMIADRVERVRGVRGQFDGLKCVRKNIIQDAGDQKQDAAFKQRVTREVRTLCSARHTHVVHVIHSYFHNWPRQLRFSIVMERADCNLEPFIRLPQTTELQIRPEWFGCLLSAIRHIHAMGIRHRDIKPTNILIKEGRVLLTDFGISKMGLGQTMPTTISARNATRSTNYCAPEVDQGRSRGRSADIFSLGAVFLGMDLAHFQPTAASALSQILLGHEMSFAKGLRHVQDWVANREVQLDEDTSERGMLSLSRSMMNGERALRPTANDCELDVYFHCTCRDTFQPTSDDRLVQACQENVLTTVQSLLAIGADVNTPGAIHQAAERGYIHIVEELLVNGASVDVINQSEQTALHCSSRSGRIDVVRILLRRHATADAQDENLQTALHGAAAHGHVDIVRMLLDAGADVSLEDIDGSTAQDFAKARHHDDVLDLLRSRSVRP</sequence>
<dbReference type="EMBL" id="CAJPDQ010000017">
    <property type="protein sequence ID" value="CAF9921566.1"/>
    <property type="molecule type" value="Genomic_DNA"/>
</dbReference>
<dbReference type="Proteomes" id="UP000664169">
    <property type="component" value="Unassembled WGS sequence"/>
</dbReference>
<reference evidence="5" key="1">
    <citation type="submission" date="2021-03" db="EMBL/GenBank/DDBJ databases">
        <authorList>
            <person name="Tagirdzhanova G."/>
        </authorList>
    </citation>
    <scope>NUCLEOTIDE SEQUENCE</scope>
</reference>
<dbReference type="GO" id="GO:0005524">
    <property type="term" value="F:ATP binding"/>
    <property type="evidence" value="ECO:0007669"/>
    <property type="project" value="InterPro"/>
</dbReference>
<dbReference type="AlphaFoldDB" id="A0A8H3F8V6"/>
<feature type="repeat" description="ANK" evidence="3">
    <location>
        <begin position="484"/>
        <end position="516"/>
    </location>
</feature>
<dbReference type="PANTHER" id="PTHR24173:SF74">
    <property type="entry name" value="ANKYRIN REPEAT DOMAIN-CONTAINING PROTEIN 16"/>
    <property type="match status" value="1"/>
</dbReference>
<keyword evidence="6" id="KW-1185">Reference proteome</keyword>
<dbReference type="SMART" id="SM00220">
    <property type="entry name" value="S_TKc"/>
    <property type="match status" value="1"/>
</dbReference>
<dbReference type="Pfam" id="PF00069">
    <property type="entry name" value="Pkinase"/>
    <property type="match status" value="1"/>
</dbReference>
<evidence type="ECO:0000256" key="2">
    <source>
        <dbReference type="ARBA" id="ARBA00023043"/>
    </source>
</evidence>
<keyword evidence="1" id="KW-0677">Repeat</keyword>
<dbReference type="GO" id="GO:0004672">
    <property type="term" value="F:protein kinase activity"/>
    <property type="evidence" value="ECO:0007669"/>
    <property type="project" value="InterPro"/>
</dbReference>
<dbReference type="PROSITE" id="PS50011">
    <property type="entry name" value="PROTEIN_KINASE_DOM"/>
    <property type="match status" value="1"/>
</dbReference>
<dbReference type="CDD" id="cd00180">
    <property type="entry name" value="PKc"/>
    <property type="match status" value="1"/>
</dbReference>
<dbReference type="InterPro" id="IPR008271">
    <property type="entry name" value="Ser/Thr_kinase_AS"/>
</dbReference>
<comment type="caution">
    <text evidence="5">The sequence shown here is derived from an EMBL/GenBank/DDBJ whole genome shotgun (WGS) entry which is preliminary data.</text>
</comment>
<evidence type="ECO:0000256" key="3">
    <source>
        <dbReference type="PROSITE-ProRule" id="PRU00023"/>
    </source>
</evidence>
<dbReference type="SUPFAM" id="SSF48403">
    <property type="entry name" value="Ankyrin repeat"/>
    <property type="match status" value="1"/>
</dbReference>
<dbReference type="SUPFAM" id="SSF56112">
    <property type="entry name" value="Protein kinase-like (PK-like)"/>
    <property type="match status" value="1"/>
</dbReference>
<evidence type="ECO:0000259" key="4">
    <source>
        <dbReference type="PROSITE" id="PS50011"/>
    </source>
</evidence>
<evidence type="ECO:0000313" key="6">
    <source>
        <dbReference type="Proteomes" id="UP000664169"/>
    </source>
</evidence>
<dbReference type="SMART" id="SM00248">
    <property type="entry name" value="ANK"/>
    <property type="match status" value="3"/>
</dbReference>
<dbReference type="Gene3D" id="1.25.40.20">
    <property type="entry name" value="Ankyrin repeat-containing domain"/>
    <property type="match status" value="1"/>
</dbReference>
<dbReference type="InterPro" id="IPR036770">
    <property type="entry name" value="Ankyrin_rpt-contain_sf"/>
</dbReference>
<dbReference type="PANTHER" id="PTHR24173">
    <property type="entry name" value="ANKYRIN REPEAT CONTAINING"/>
    <property type="match status" value="1"/>
</dbReference>
<name>A0A8H3F8V6_9LECA</name>
<dbReference type="Pfam" id="PF12796">
    <property type="entry name" value="Ank_2"/>
    <property type="match status" value="1"/>
</dbReference>
<dbReference type="InterPro" id="IPR011009">
    <property type="entry name" value="Kinase-like_dom_sf"/>
</dbReference>
<accession>A0A8H3F8V6</accession>
<proteinExistence type="predicted"/>
<evidence type="ECO:0000256" key="1">
    <source>
        <dbReference type="ARBA" id="ARBA00022737"/>
    </source>
</evidence>
<gene>
    <name evidence="5" type="ORF">GOMPHAMPRED_002322</name>
</gene>
<protein>
    <recommendedName>
        <fullName evidence="4">Protein kinase domain-containing protein</fullName>
    </recommendedName>
</protein>
<dbReference type="InterPro" id="IPR000719">
    <property type="entry name" value="Prot_kinase_dom"/>
</dbReference>
<dbReference type="OrthoDB" id="5422826at2759"/>
<organism evidence="5 6">
    <name type="scientific">Gomphillus americanus</name>
    <dbReference type="NCBI Taxonomy" id="1940652"/>
    <lineage>
        <taxon>Eukaryota</taxon>
        <taxon>Fungi</taxon>
        <taxon>Dikarya</taxon>
        <taxon>Ascomycota</taxon>
        <taxon>Pezizomycotina</taxon>
        <taxon>Lecanoromycetes</taxon>
        <taxon>OSLEUM clade</taxon>
        <taxon>Ostropomycetidae</taxon>
        <taxon>Ostropales</taxon>
        <taxon>Graphidaceae</taxon>
        <taxon>Gomphilloideae</taxon>
        <taxon>Gomphillus</taxon>
    </lineage>
</organism>
<dbReference type="PROSITE" id="PS50297">
    <property type="entry name" value="ANK_REP_REGION"/>
    <property type="match status" value="3"/>
</dbReference>
<dbReference type="PROSITE" id="PS50088">
    <property type="entry name" value="ANK_REPEAT"/>
    <property type="match status" value="3"/>
</dbReference>
<feature type="repeat" description="ANK" evidence="3">
    <location>
        <begin position="550"/>
        <end position="582"/>
    </location>
</feature>
<dbReference type="Gene3D" id="1.10.510.10">
    <property type="entry name" value="Transferase(Phosphotransferase) domain 1"/>
    <property type="match status" value="1"/>
</dbReference>
<feature type="repeat" description="ANK" evidence="3">
    <location>
        <begin position="517"/>
        <end position="549"/>
    </location>
</feature>
<feature type="domain" description="Protein kinase" evidence="4">
    <location>
        <begin position="160"/>
        <end position="445"/>
    </location>
</feature>
<dbReference type="PROSITE" id="PS00108">
    <property type="entry name" value="PROTEIN_KINASE_ST"/>
    <property type="match status" value="1"/>
</dbReference>